<dbReference type="InterPro" id="IPR050955">
    <property type="entry name" value="Plant_Biomass_Hydrol_Est"/>
</dbReference>
<dbReference type="GO" id="GO:0006508">
    <property type="term" value="P:proteolysis"/>
    <property type="evidence" value="ECO:0007669"/>
    <property type="project" value="InterPro"/>
</dbReference>
<dbReference type="SUPFAM" id="SSF53474">
    <property type="entry name" value="alpha/beta-Hydrolases"/>
    <property type="match status" value="1"/>
</dbReference>
<evidence type="ECO:0000313" key="4">
    <source>
        <dbReference type="EMBL" id="MDC3418363.1"/>
    </source>
</evidence>
<dbReference type="EMBL" id="JAMQKC010000025">
    <property type="protein sequence ID" value="MDC3418363.1"/>
    <property type="molecule type" value="Genomic_DNA"/>
</dbReference>
<feature type="domain" description="Peptidase S9 prolyl oligopeptidase catalytic" evidence="2">
    <location>
        <begin position="251"/>
        <end position="293"/>
    </location>
</feature>
<keyword evidence="1" id="KW-0732">Signal</keyword>
<dbReference type="Proteomes" id="UP001145069">
    <property type="component" value="Unassembled WGS sequence"/>
</dbReference>
<evidence type="ECO:0000256" key="1">
    <source>
        <dbReference type="ARBA" id="ARBA00022729"/>
    </source>
</evidence>
<dbReference type="InterPro" id="IPR001375">
    <property type="entry name" value="Peptidase_S9_cat"/>
</dbReference>
<comment type="caution">
    <text evidence="4">The sequence shown here is derived from an EMBL/GenBank/DDBJ whole genome shotgun (WGS) entry which is preliminary data.</text>
</comment>
<dbReference type="InterPro" id="IPR029058">
    <property type="entry name" value="AB_hydrolase_fold"/>
</dbReference>
<protein>
    <submittedName>
        <fullName evidence="4">Prolyl oligopeptidase family serine peptidase</fullName>
    </submittedName>
</protein>
<name>A0A9X3WG30_9BACI</name>
<dbReference type="PANTHER" id="PTHR43037">
    <property type="entry name" value="UNNAMED PRODUCT-RELATED"/>
    <property type="match status" value="1"/>
</dbReference>
<evidence type="ECO:0000259" key="2">
    <source>
        <dbReference type="Pfam" id="PF00326"/>
    </source>
</evidence>
<dbReference type="Pfam" id="PF18435">
    <property type="entry name" value="EstA_Ig_like"/>
    <property type="match status" value="1"/>
</dbReference>
<dbReference type="AlphaFoldDB" id="A0A9X3WG30"/>
<evidence type="ECO:0000313" key="5">
    <source>
        <dbReference type="Proteomes" id="UP001145069"/>
    </source>
</evidence>
<dbReference type="InterPro" id="IPR041172">
    <property type="entry name" value="EstA_Ig-like_N"/>
</dbReference>
<evidence type="ECO:0000259" key="3">
    <source>
        <dbReference type="Pfam" id="PF18435"/>
    </source>
</evidence>
<gene>
    <name evidence="4" type="ORF">NC799_15880</name>
</gene>
<sequence length="405" mass="44964">MKNKYRTVIEIKDWGAVITKVIIELDKPVPVNSISKDTFEVFVSKSDKRLADPFLQAGYRTVTKAFVSDQDGNRKKNGSGKYAVLEMGIGPKPDNSLGNALNYQISTGYNDWVDYQYTITQVKDIQTHACTLSGIVINQLAGEIKELVDDFSTGTFTYQDQTLTYADFAPKKDKADHPLIVWLHGAGEGGTDPTLPLSANKAVSFATDETQAYFDEAYVLVPQTPTFWMDGEVGFADGTSIYEESLMALIRDYVAKHPDIDPNRIYVGGASNGGYMTMLLIRDYPRYFAAAFPVCEGLNDDLISDDDIFNMIKTPTWFVAAANDPILPPAENVIPTYERMIQAGGQNIQLSLFDNVVDTSGLYNNPDGIPCEYNGHFSWTYLFNNVPKTTITGKATTIMEWLANQ</sequence>
<organism evidence="4 5">
    <name type="scientific">Aquibacillus salsiterrae</name>
    <dbReference type="NCBI Taxonomy" id="2950439"/>
    <lineage>
        <taxon>Bacteria</taxon>
        <taxon>Bacillati</taxon>
        <taxon>Bacillota</taxon>
        <taxon>Bacilli</taxon>
        <taxon>Bacillales</taxon>
        <taxon>Bacillaceae</taxon>
        <taxon>Aquibacillus</taxon>
    </lineage>
</organism>
<dbReference type="Pfam" id="PF00326">
    <property type="entry name" value="Peptidase_S9"/>
    <property type="match status" value="1"/>
</dbReference>
<feature type="domain" description="Esterase Ig-like N-terminal" evidence="3">
    <location>
        <begin position="4"/>
        <end position="129"/>
    </location>
</feature>
<dbReference type="Gene3D" id="3.40.50.1820">
    <property type="entry name" value="alpha/beta hydrolase"/>
    <property type="match status" value="1"/>
</dbReference>
<dbReference type="GO" id="GO:0008236">
    <property type="term" value="F:serine-type peptidase activity"/>
    <property type="evidence" value="ECO:0007669"/>
    <property type="project" value="InterPro"/>
</dbReference>
<reference evidence="4" key="1">
    <citation type="submission" date="2022-06" db="EMBL/GenBank/DDBJ databases">
        <title>Aquibacillus sp. a new bacterium isolated from soil saline samples.</title>
        <authorList>
            <person name="Galisteo C."/>
            <person name="De La Haba R."/>
            <person name="Sanchez-Porro C."/>
            <person name="Ventosa A."/>
        </authorList>
    </citation>
    <scope>NUCLEOTIDE SEQUENCE</scope>
    <source>
        <strain evidence="4">3ASR75-54</strain>
    </source>
</reference>
<dbReference type="Gene3D" id="2.60.40.2180">
    <property type="match status" value="1"/>
</dbReference>
<dbReference type="PANTHER" id="PTHR43037:SF1">
    <property type="entry name" value="BLL1128 PROTEIN"/>
    <property type="match status" value="1"/>
</dbReference>
<proteinExistence type="predicted"/>
<keyword evidence="5" id="KW-1185">Reference proteome</keyword>
<accession>A0A9X3WG30</accession>